<feature type="compositionally biased region" description="Basic and acidic residues" evidence="1">
    <location>
        <begin position="94"/>
        <end position="108"/>
    </location>
</feature>
<feature type="compositionally biased region" description="Polar residues" evidence="1">
    <location>
        <begin position="83"/>
        <end position="92"/>
    </location>
</feature>
<organism evidence="2 3">
    <name type="scientific">Actinidia rufa</name>
    <dbReference type="NCBI Taxonomy" id="165716"/>
    <lineage>
        <taxon>Eukaryota</taxon>
        <taxon>Viridiplantae</taxon>
        <taxon>Streptophyta</taxon>
        <taxon>Embryophyta</taxon>
        <taxon>Tracheophyta</taxon>
        <taxon>Spermatophyta</taxon>
        <taxon>Magnoliopsida</taxon>
        <taxon>eudicotyledons</taxon>
        <taxon>Gunneridae</taxon>
        <taxon>Pentapetalae</taxon>
        <taxon>asterids</taxon>
        <taxon>Ericales</taxon>
        <taxon>Actinidiaceae</taxon>
        <taxon>Actinidia</taxon>
    </lineage>
</organism>
<keyword evidence="3" id="KW-1185">Reference proteome</keyword>
<dbReference type="AlphaFoldDB" id="A0A7J0EXT6"/>
<evidence type="ECO:0000313" key="2">
    <source>
        <dbReference type="EMBL" id="GFY91006.1"/>
    </source>
</evidence>
<gene>
    <name evidence="2" type="ORF">Acr_07g0012020</name>
</gene>
<reference evidence="2 3" key="1">
    <citation type="submission" date="2019-07" db="EMBL/GenBank/DDBJ databases">
        <title>De Novo Assembly of kiwifruit Actinidia rufa.</title>
        <authorList>
            <person name="Sugita-Konishi S."/>
            <person name="Sato K."/>
            <person name="Mori E."/>
            <person name="Abe Y."/>
            <person name="Kisaki G."/>
            <person name="Hamano K."/>
            <person name="Suezawa K."/>
            <person name="Otani M."/>
            <person name="Fukuda T."/>
            <person name="Manabe T."/>
            <person name="Gomi K."/>
            <person name="Tabuchi M."/>
            <person name="Akimitsu K."/>
            <person name="Kataoka I."/>
        </authorList>
    </citation>
    <scope>NUCLEOTIDE SEQUENCE [LARGE SCALE GENOMIC DNA]</scope>
    <source>
        <strain evidence="3">cv. Fuchu</strain>
    </source>
</reference>
<evidence type="ECO:0000313" key="3">
    <source>
        <dbReference type="Proteomes" id="UP000585474"/>
    </source>
</evidence>
<sequence length="108" mass="11769">MGELLYVYLVILEHAVSLVLLREVDGKQRLIYFVKFLSRIVCPELGCPASAHSKEGSSAGTSASTVPAFDGLEVRKEPPQGAEESTTHNITESPEVHKEPPQIDHSKA</sequence>
<dbReference type="Proteomes" id="UP000585474">
    <property type="component" value="Unassembled WGS sequence"/>
</dbReference>
<proteinExistence type="predicted"/>
<evidence type="ECO:0000256" key="1">
    <source>
        <dbReference type="SAM" id="MobiDB-lite"/>
    </source>
</evidence>
<accession>A0A7J0EXT6</accession>
<comment type="caution">
    <text evidence="2">The sequence shown here is derived from an EMBL/GenBank/DDBJ whole genome shotgun (WGS) entry which is preliminary data.</text>
</comment>
<feature type="compositionally biased region" description="Polar residues" evidence="1">
    <location>
        <begin position="56"/>
        <end position="65"/>
    </location>
</feature>
<protein>
    <submittedName>
        <fullName evidence="2">Uncharacterized protein</fullName>
    </submittedName>
</protein>
<name>A0A7J0EXT6_9ERIC</name>
<feature type="region of interest" description="Disordered" evidence="1">
    <location>
        <begin position="50"/>
        <end position="108"/>
    </location>
</feature>
<dbReference type="EMBL" id="BJWL01000007">
    <property type="protein sequence ID" value="GFY91006.1"/>
    <property type="molecule type" value="Genomic_DNA"/>
</dbReference>